<accession>A0A9N9W723</accession>
<dbReference type="EMBL" id="CABFNQ020000768">
    <property type="protein sequence ID" value="CAH0043239.1"/>
    <property type="molecule type" value="Genomic_DNA"/>
</dbReference>
<evidence type="ECO:0000313" key="1">
    <source>
        <dbReference type="EMBL" id="CAH0043239.1"/>
    </source>
</evidence>
<proteinExistence type="predicted"/>
<dbReference type="Proteomes" id="UP000696573">
    <property type="component" value="Unassembled WGS sequence"/>
</dbReference>
<reference evidence="1" key="1">
    <citation type="submission" date="2021-10" db="EMBL/GenBank/DDBJ databases">
        <authorList>
            <person name="Piombo E."/>
        </authorList>
    </citation>
    <scope>NUCLEOTIDE SEQUENCE</scope>
</reference>
<gene>
    <name evidence="1" type="ORF">CRHIZ90672A_00004997</name>
</gene>
<dbReference type="AlphaFoldDB" id="A0A9N9W723"/>
<evidence type="ECO:0000313" key="2">
    <source>
        <dbReference type="Proteomes" id="UP000696573"/>
    </source>
</evidence>
<keyword evidence="2" id="KW-1185">Reference proteome</keyword>
<protein>
    <submittedName>
        <fullName evidence="1">Uncharacterized protein</fullName>
    </submittedName>
</protein>
<name>A0A9N9W723_9HYPO</name>
<comment type="caution">
    <text evidence="1">The sequence shown here is derived from an EMBL/GenBank/DDBJ whole genome shotgun (WGS) entry which is preliminary data.</text>
</comment>
<organism evidence="1 2">
    <name type="scientific">Clonostachys rhizophaga</name>
    <dbReference type="NCBI Taxonomy" id="160324"/>
    <lineage>
        <taxon>Eukaryota</taxon>
        <taxon>Fungi</taxon>
        <taxon>Dikarya</taxon>
        <taxon>Ascomycota</taxon>
        <taxon>Pezizomycotina</taxon>
        <taxon>Sordariomycetes</taxon>
        <taxon>Hypocreomycetidae</taxon>
        <taxon>Hypocreales</taxon>
        <taxon>Bionectriaceae</taxon>
        <taxon>Clonostachys</taxon>
    </lineage>
</organism>
<sequence>MAAMNSKIDLFTYPESLRGNKAAAYAQHRRIELLGHQQPRNEPRSRRGQDVYFDSHQLIEKFKNLVPPTSSSANGVIDRAMEKPFHDWVDLVASPLGVIASPAA</sequence>